<evidence type="ECO:0000256" key="15">
    <source>
        <dbReference type="SAM" id="SignalP"/>
    </source>
</evidence>
<feature type="repeat" description="WD" evidence="13">
    <location>
        <begin position="375"/>
        <end position="406"/>
    </location>
</feature>
<keyword evidence="5" id="KW-0227">DNA damage</keyword>
<feature type="region of interest" description="Disordered" evidence="14">
    <location>
        <begin position="614"/>
        <end position="649"/>
    </location>
</feature>
<dbReference type="SMART" id="SM00320">
    <property type="entry name" value="WD40"/>
    <property type="match status" value="5"/>
</dbReference>
<dbReference type="CDD" id="cd14859">
    <property type="entry name" value="PMEI_like"/>
    <property type="match status" value="1"/>
</dbReference>
<dbReference type="Pfam" id="PF00400">
    <property type="entry name" value="WD40"/>
    <property type="match status" value="1"/>
</dbReference>
<dbReference type="EMBL" id="CAADRP010002229">
    <property type="protein sequence ID" value="VFU63791.1"/>
    <property type="molecule type" value="Genomic_DNA"/>
</dbReference>
<organism evidence="17">
    <name type="scientific">Salix viminalis</name>
    <name type="common">Common osier</name>
    <name type="synonym">Basket willow</name>
    <dbReference type="NCBI Taxonomy" id="40686"/>
    <lineage>
        <taxon>Eukaryota</taxon>
        <taxon>Viridiplantae</taxon>
        <taxon>Streptophyta</taxon>
        <taxon>Embryophyta</taxon>
        <taxon>Tracheophyta</taxon>
        <taxon>Spermatophyta</taxon>
        <taxon>Magnoliopsida</taxon>
        <taxon>eudicotyledons</taxon>
        <taxon>Gunneridae</taxon>
        <taxon>Pentapetalae</taxon>
        <taxon>rosids</taxon>
        <taxon>fabids</taxon>
        <taxon>Malpighiales</taxon>
        <taxon>Salicaceae</taxon>
        <taxon>Saliceae</taxon>
        <taxon>Salix</taxon>
    </lineage>
</organism>
<dbReference type="GO" id="GO:0006281">
    <property type="term" value="P:DNA repair"/>
    <property type="evidence" value="ECO:0007669"/>
    <property type="project" value="UniProtKB-KW"/>
</dbReference>
<dbReference type="GO" id="GO:0006334">
    <property type="term" value="P:nucleosome assembly"/>
    <property type="evidence" value="ECO:0007669"/>
    <property type="project" value="TreeGrafter"/>
</dbReference>
<dbReference type="AlphaFoldDB" id="A0A6N2NA13"/>
<gene>
    <name evidence="17" type="ORF">SVIM_LOCUS486595</name>
</gene>
<evidence type="ECO:0000256" key="9">
    <source>
        <dbReference type="ARBA" id="ARBA00023172"/>
    </source>
</evidence>
<evidence type="ECO:0000313" key="17">
    <source>
        <dbReference type="EMBL" id="VFU63791.1"/>
    </source>
</evidence>
<dbReference type="GO" id="GO:0005634">
    <property type="term" value="C:nucleus"/>
    <property type="evidence" value="ECO:0007669"/>
    <property type="project" value="UniProtKB-SubCell"/>
</dbReference>
<dbReference type="FunFam" id="2.130.10.10:FF:000466">
    <property type="entry name" value="Chromatin assembly factor 1 subunit FAS2"/>
    <property type="match status" value="1"/>
</dbReference>
<dbReference type="InterPro" id="IPR015943">
    <property type="entry name" value="WD40/YVTN_repeat-like_dom_sf"/>
</dbReference>
<evidence type="ECO:0000256" key="10">
    <source>
        <dbReference type="ARBA" id="ARBA00023204"/>
    </source>
</evidence>
<dbReference type="SMART" id="SM00856">
    <property type="entry name" value="PMEI"/>
    <property type="match status" value="1"/>
</dbReference>
<evidence type="ECO:0000256" key="1">
    <source>
        <dbReference type="ARBA" id="ARBA00004123"/>
    </source>
</evidence>
<evidence type="ECO:0000256" key="7">
    <source>
        <dbReference type="ARBA" id="ARBA00023015"/>
    </source>
</evidence>
<feature type="signal peptide" evidence="15">
    <location>
        <begin position="1"/>
        <end position="16"/>
    </location>
</feature>
<comment type="similarity">
    <text evidence="2">Belongs to the WD repeat HIR1 family.</text>
</comment>
<keyword evidence="4" id="KW-0677">Repeat</keyword>
<dbReference type="NCBIfam" id="TIGR01614">
    <property type="entry name" value="PME_inhib"/>
    <property type="match status" value="1"/>
</dbReference>
<feature type="repeat" description="WD" evidence="13">
    <location>
        <begin position="249"/>
        <end position="283"/>
    </location>
</feature>
<dbReference type="Pfam" id="PF24105">
    <property type="entry name" value="Beta-prop_CAF1B_HIR1"/>
    <property type="match status" value="1"/>
</dbReference>
<evidence type="ECO:0000256" key="13">
    <source>
        <dbReference type="PROSITE-ProRule" id="PRU00221"/>
    </source>
</evidence>
<keyword evidence="15" id="KW-0732">Signal</keyword>
<feature type="compositionally biased region" description="Low complexity" evidence="14">
    <location>
        <begin position="623"/>
        <end position="633"/>
    </location>
</feature>
<reference evidence="17" key="1">
    <citation type="submission" date="2019-03" db="EMBL/GenBank/DDBJ databases">
        <authorList>
            <person name="Mank J."/>
            <person name="Almeida P."/>
        </authorList>
    </citation>
    <scope>NUCLEOTIDE SEQUENCE</scope>
    <source>
        <strain evidence="17">78183</strain>
    </source>
</reference>
<keyword evidence="8" id="KW-0804">Transcription</keyword>
<evidence type="ECO:0000256" key="8">
    <source>
        <dbReference type="ARBA" id="ARBA00023163"/>
    </source>
</evidence>
<dbReference type="GO" id="GO:0033186">
    <property type="term" value="C:CAF-1 complex"/>
    <property type="evidence" value="ECO:0007669"/>
    <property type="project" value="TreeGrafter"/>
</dbReference>
<dbReference type="GO" id="GO:0006310">
    <property type="term" value="P:DNA recombination"/>
    <property type="evidence" value="ECO:0007669"/>
    <property type="project" value="UniProtKB-KW"/>
</dbReference>
<dbReference type="GO" id="GO:0004857">
    <property type="term" value="F:enzyme inhibitor activity"/>
    <property type="evidence" value="ECO:0007669"/>
    <property type="project" value="InterPro"/>
</dbReference>
<evidence type="ECO:0000256" key="11">
    <source>
        <dbReference type="ARBA" id="ARBA00023242"/>
    </source>
</evidence>
<feature type="chain" id="PRO_5026966307" description="CAF-1 p60 homolog" evidence="15">
    <location>
        <begin position="17"/>
        <end position="649"/>
    </location>
</feature>
<dbReference type="InterPro" id="IPR045145">
    <property type="entry name" value="PTHR15271"/>
</dbReference>
<dbReference type="InterPro" id="IPR006501">
    <property type="entry name" value="Pectinesterase_inhib_dom"/>
</dbReference>
<evidence type="ECO:0000259" key="16">
    <source>
        <dbReference type="SMART" id="SM00856"/>
    </source>
</evidence>
<dbReference type="Gene3D" id="2.130.10.10">
    <property type="entry name" value="YVTN repeat-like/Quinoprotein amine dehydrogenase"/>
    <property type="match status" value="2"/>
</dbReference>
<dbReference type="InterPro" id="IPR036322">
    <property type="entry name" value="WD40_repeat_dom_sf"/>
</dbReference>
<dbReference type="InterPro" id="IPR055410">
    <property type="entry name" value="Beta-prop_CAF1B_HIR1"/>
</dbReference>
<dbReference type="Pfam" id="PF04043">
    <property type="entry name" value="PMEI"/>
    <property type="match status" value="1"/>
</dbReference>
<accession>A0A6N2NA13</accession>
<dbReference type="PROSITE" id="PS50082">
    <property type="entry name" value="WD_REPEATS_2"/>
    <property type="match status" value="4"/>
</dbReference>
<keyword evidence="11" id="KW-0539">Nucleus</keyword>
<dbReference type="InterPro" id="IPR001680">
    <property type="entry name" value="WD40_rpt"/>
</dbReference>
<feature type="repeat" description="WD" evidence="13">
    <location>
        <begin position="341"/>
        <end position="374"/>
    </location>
</feature>
<dbReference type="SUPFAM" id="SSF50978">
    <property type="entry name" value="WD40 repeat-like"/>
    <property type="match status" value="1"/>
</dbReference>
<feature type="domain" description="Pectinesterase inhibitor" evidence="16">
    <location>
        <begin position="29"/>
        <end position="181"/>
    </location>
</feature>
<evidence type="ECO:0000256" key="6">
    <source>
        <dbReference type="ARBA" id="ARBA00022853"/>
    </source>
</evidence>
<proteinExistence type="inferred from homology"/>
<keyword evidence="3 13" id="KW-0853">WD repeat</keyword>
<keyword evidence="10" id="KW-0234">DNA repair</keyword>
<keyword evidence="6" id="KW-0156">Chromatin regulator</keyword>
<keyword evidence="9" id="KW-0233">DNA recombination</keyword>
<dbReference type="Gene3D" id="1.20.140.40">
    <property type="entry name" value="Invertase/pectin methylesterase inhibitor family protein"/>
    <property type="match status" value="2"/>
</dbReference>
<protein>
    <recommendedName>
        <fullName evidence="12">CAF-1 p60 homolog</fullName>
    </recommendedName>
</protein>
<dbReference type="PANTHER" id="PTHR15271">
    <property type="entry name" value="CHROMATIN ASSEMBLY FACTOR 1 SUBUNIT B"/>
    <property type="match status" value="1"/>
</dbReference>
<comment type="subcellular location">
    <subcellularLocation>
        <location evidence="1">Nucleus</location>
    </subcellularLocation>
</comment>
<evidence type="ECO:0000256" key="2">
    <source>
        <dbReference type="ARBA" id="ARBA00007306"/>
    </source>
</evidence>
<evidence type="ECO:0000256" key="14">
    <source>
        <dbReference type="SAM" id="MobiDB-lite"/>
    </source>
</evidence>
<dbReference type="SUPFAM" id="SSF101148">
    <property type="entry name" value="Plant invertase/pectin methylesterase inhibitor"/>
    <property type="match status" value="2"/>
</dbReference>
<dbReference type="PROSITE" id="PS00678">
    <property type="entry name" value="WD_REPEATS_1"/>
    <property type="match status" value="1"/>
</dbReference>
<evidence type="ECO:0000256" key="12">
    <source>
        <dbReference type="ARBA" id="ARBA00077035"/>
    </source>
</evidence>
<keyword evidence="7" id="KW-0805">Transcription regulation</keyword>
<evidence type="ECO:0000256" key="4">
    <source>
        <dbReference type="ARBA" id="ARBA00022737"/>
    </source>
</evidence>
<evidence type="ECO:0000256" key="3">
    <source>
        <dbReference type="ARBA" id="ARBA00022574"/>
    </source>
</evidence>
<dbReference type="InterPro" id="IPR035513">
    <property type="entry name" value="Invertase/methylesterase_inhib"/>
</dbReference>
<name>A0A6N2NA13_SALVM</name>
<evidence type="ECO:0000256" key="5">
    <source>
        <dbReference type="ARBA" id="ARBA00022763"/>
    </source>
</evidence>
<dbReference type="GO" id="GO:0006335">
    <property type="term" value="P:DNA replication-dependent chromatin assembly"/>
    <property type="evidence" value="ECO:0007669"/>
    <property type="project" value="InterPro"/>
</dbReference>
<dbReference type="PROSITE" id="PS50294">
    <property type="entry name" value="WD_REPEATS_REGION"/>
    <property type="match status" value="2"/>
</dbReference>
<dbReference type="InterPro" id="IPR019775">
    <property type="entry name" value="WD40_repeat_CS"/>
</dbReference>
<feature type="repeat" description="WD" evidence="13">
    <location>
        <begin position="293"/>
        <end position="334"/>
    </location>
</feature>
<sequence length="649" mass="71169">MRPSAFIFLLLSLVFSHNIFHQPSVFVNGDMKLIQETCKNTKYYDLCVSSLKPNASSTKADTKGLALIMVGVGMANATATSSYLSSQLLSATPNDPVLKKVLRECADKYGYAADALQDSVQDLATESYDYAYMHVMGASDYPNACRNAFKRYPGLAYPSELARREDGLKHICDVNTKYYDLCVSSLLHNATSTTADTKGLAAIMTGSHIIVSVISVAQHRRPCLEEGDERIQEMKGGTVQINWHDTKPVLTLDFHPISGLLATGGADYDIKLWLINSGQEQKKIATATYQNSLSYHGSAINVLRFSPSGELLASGADGGELIIWKLHSTETGQTWKVLKTLLFHRKDVLDLEWSADSAYLISGSVDNSCIIWDLLDGHFHYVQGVAWDPLAKYIASISSDRTCRIYVNKPQTKTKGAEKMNYVSQHVIMKAEQQMSTKTHLFHDETLPSFFRRLAWSPDGSFLLVPAVMLPGASKPVVAVRFCPVPFNLRGLASGGLFKLPYRLIFAVATLNSLYIYDTESVPPIAILAGLHYAAITDISWSSNAQYLALSSRDGYCTLVEFEANELGSPTSFADERKGAVHQNKSPDAQEPESMIIETTTNNGCVAADSGKTVVTNNEGKQPSPISTSTPISNKPAKRRITPMAIDPQ</sequence>
<dbReference type="PANTHER" id="PTHR15271:SF4">
    <property type="entry name" value="CHROMATIN ASSEMBLY FACTOR 1 SUBUNIT B"/>
    <property type="match status" value="1"/>
</dbReference>